<gene>
    <name evidence="5" type="ORF">AMSG_00474</name>
</gene>
<dbReference type="GO" id="GO:0005762">
    <property type="term" value="C:mitochondrial large ribosomal subunit"/>
    <property type="evidence" value="ECO:0007669"/>
    <property type="project" value="TreeGrafter"/>
</dbReference>
<evidence type="ECO:0000313" key="5">
    <source>
        <dbReference type="EMBL" id="KNC48697.1"/>
    </source>
</evidence>
<protein>
    <recommendedName>
        <fullName evidence="4">Large ribosomal subunit protein bL28m</fullName>
    </recommendedName>
</protein>
<dbReference type="InterPro" id="IPR037147">
    <property type="entry name" value="Ribosomal_bL28_sf"/>
</dbReference>
<evidence type="ECO:0000256" key="4">
    <source>
        <dbReference type="ARBA" id="ARBA00035269"/>
    </source>
</evidence>
<dbReference type="OMA" id="AKYATRR"/>
<name>A0A0L0D8J7_THETB</name>
<comment type="similarity">
    <text evidence="1">Belongs to the bacterial ribosomal protein bL28 family.</text>
</comment>
<keyword evidence="2" id="KW-0689">Ribosomal protein</keyword>
<dbReference type="HAMAP" id="MF_00373">
    <property type="entry name" value="Ribosomal_bL28"/>
    <property type="match status" value="1"/>
</dbReference>
<accession>A0A0L0D8J7</accession>
<dbReference type="SUPFAM" id="SSF143800">
    <property type="entry name" value="L28p-like"/>
    <property type="match status" value="1"/>
</dbReference>
<dbReference type="eggNOG" id="KOG3278">
    <property type="taxonomic scope" value="Eukaryota"/>
</dbReference>
<evidence type="ECO:0000256" key="3">
    <source>
        <dbReference type="ARBA" id="ARBA00023274"/>
    </source>
</evidence>
<evidence type="ECO:0000256" key="2">
    <source>
        <dbReference type="ARBA" id="ARBA00022980"/>
    </source>
</evidence>
<dbReference type="FunFam" id="2.30.170.40:FF:000003">
    <property type="entry name" value="54S ribosomal protein L24"/>
    <property type="match status" value="1"/>
</dbReference>
<evidence type="ECO:0000313" key="6">
    <source>
        <dbReference type="Proteomes" id="UP000054408"/>
    </source>
</evidence>
<dbReference type="STRING" id="461836.A0A0L0D8J7"/>
<dbReference type="RefSeq" id="XP_013762753.1">
    <property type="nucleotide sequence ID" value="XM_013907299.1"/>
</dbReference>
<dbReference type="Gene3D" id="2.30.170.40">
    <property type="entry name" value="Ribosomal protein L28/L24"/>
    <property type="match status" value="1"/>
</dbReference>
<dbReference type="PANTHER" id="PTHR13528:SF2">
    <property type="entry name" value="LARGE RIBOSOMAL SUBUNIT PROTEIN BL28M"/>
    <property type="match status" value="1"/>
</dbReference>
<dbReference type="AlphaFoldDB" id="A0A0L0D8J7"/>
<organism evidence="5 6">
    <name type="scientific">Thecamonas trahens ATCC 50062</name>
    <dbReference type="NCBI Taxonomy" id="461836"/>
    <lineage>
        <taxon>Eukaryota</taxon>
        <taxon>Apusozoa</taxon>
        <taxon>Apusomonadida</taxon>
        <taxon>Apusomonadidae</taxon>
        <taxon>Thecamonas</taxon>
    </lineage>
</organism>
<dbReference type="EMBL" id="GL349434">
    <property type="protein sequence ID" value="KNC48697.1"/>
    <property type="molecule type" value="Genomic_DNA"/>
</dbReference>
<dbReference type="GO" id="GO:0003735">
    <property type="term" value="F:structural constituent of ribosome"/>
    <property type="evidence" value="ECO:0007669"/>
    <property type="project" value="InterPro"/>
</dbReference>
<dbReference type="GeneID" id="25560282"/>
<sequence>MSGLVRAVRLGVRAGANVARATGPVRGGGTQAPRMGRAARGLFAGKTVRFGNHVSFSQRKTRRKWEPNVQRASAHSELLGRPLRARMTTYALRCIDKAGGIDAYLLAMPAKQLAADPFAAKARANIVRKLERILPEGATLGDVAAAEAAVVAKYATRRG</sequence>
<dbReference type="InterPro" id="IPR026569">
    <property type="entry name" value="Ribosomal_bL28"/>
</dbReference>
<dbReference type="Proteomes" id="UP000054408">
    <property type="component" value="Unassembled WGS sequence"/>
</dbReference>
<dbReference type="OrthoDB" id="361870at2759"/>
<keyword evidence="6" id="KW-1185">Reference proteome</keyword>
<keyword evidence="3" id="KW-0687">Ribonucleoprotein</keyword>
<evidence type="ECO:0000256" key="1">
    <source>
        <dbReference type="ARBA" id="ARBA00008760"/>
    </source>
</evidence>
<reference evidence="5 6" key="1">
    <citation type="submission" date="2010-05" db="EMBL/GenBank/DDBJ databases">
        <title>The Genome Sequence of Thecamonas trahens ATCC 50062.</title>
        <authorList>
            <consortium name="The Broad Institute Genome Sequencing Platform"/>
            <person name="Russ C."/>
            <person name="Cuomo C."/>
            <person name="Shea T."/>
            <person name="Young S.K."/>
            <person name="Zeng Q."/>
            <person name="Koehrsen M."/>
            <person name="Haas B."/>
            <person name="Borodovsky M."/>
            <person name="Guigo R."/>
            <person name="Alvarado L."/>
            <person name="Berlin A."/>
            <person name="Bochicchio J."/>
            <person name="Borenstein D."/>
            <person name="Chapman S."/>
            <person name="Chen Z."/>
            <person name="Freedman E."/>
            <person name="Gellesch M."/>
            <person name="Goldberg J."/>
            <person name="Griggs A."/>
            <person name="Gujja S."/>
            <person name="Heilman E."/>
            <person name="Heiman D."/>
            <person name="Hepburn T."/>
            <person name="Howarth C."/>
            <person name="Jen D."/>
            <person name="Larson L."/>
            <person name="Mehta T."/>
            <person name="Park D."/>
            <person name="Pearson M."/>
            <person name="Roberts A."/>
            <person name="Saif S."/>
            <person name="Shenoy N."/>
            <person name="Sisk P."/>
            <person name="Stolte C."/>
            <person name="Sykes S."/>
            <person name="Thomson T."/>
            <person name="Walk T."/>
            <person name="White J."/>
            <person name="Yandava C."/>
            <person name="Burger G."/>
            <person name="Gray M.W."/>
            <person name="Holland P.W.H."/>
            <person name="King N."/>
            <person name="Lang F.B.F."/>
            <person name="Roger A.J."/>
            <person name="Ruiz-Trillo I."/>
            <person name="Lander E."/>
            <person name="Nusbaum C."/>
        </authorList>
    </citation>
    <scope>NUCLEOTIDE SEQUENCE [LARGE SCALE GENOMIC DNA]</scope>
    <source>
        <strain evidence="5 6">ATCC 50062</strain>
    </source>
</reference>
<dbReference type="PANTHER" id="PTHR13528">
    <property type="entry name" value="39S RIBOSOMAL PROTEIN L28, MITOCHONDRIAL"/>
    <property type="match status" value="1"/>
</dbReference>
<dbReference type="InterPro" id="IPR034704">
    <property type="entry name" value="Ribosomal_bL28/bL31-like_sf"/>
</dbReference>
<proteinExistence type="inferred from homology"/>
<dbReference type="Pfam" id="PF00830">
    <property type="entry name" value="Ribosomal_L28"/>
    <property type="match status" value="1"/>
</dbReference>